<dbReference type="GO" id="GO:0008168">
    <property type="term" value="F:methyltransferase activity"/>
    <property type="evidence" value="ECO:0007669"/>
    <property type="project" value="UniProtKB-KW"/>
</dbReference>
<evidence type="ECO:0000256" key="1">
    <source>
        <dbReference type="ARBA" id="ARBA00022603"/>
    </source>
</evidence>
<keyword evidence="1" id="KW-0489">Methyltransferase</keyword>
<keyword evidence="5" id="KW-1185">Reference proteome</keyword>
<dbReference type="AlphaFoldDB" id="A0A9N9Q2T9"/>
<keyword evidence="2" id="KW-0808">Transferase</keyword>
<accession>A0A9N9Q2T9</accession>
<evidence type="ECO:0000313" key="4">
    <source>
        <dbReference type="EMBL" id="CAG8977580.1"/>
    </source>
</evidence>
<dbReference type="GO" id="GO:0032259">
    <property type="term" value="P:methylation"/>
    <property type="evidence" value="ECO:0007669"/>
    <property type="project" value="UniProtKB-KW"/>
</dbReference>
<gene>
    <name evidence="4" type="ORF">HYALB_00008356</name>
</gene>
<evidence type="ECO:0000256" key="2">
    <source>
        <dbReference type="ARBA" id="ARBA00022679"/>
    </source>
</evidence>
<feature type="domain" description="Methyltransferase" evidence="3">
    <location>
        <begin position="89"/>
        <end position="182"/>
    </location>
</feature>
<protein>
    <recommendedName>
        <fullName evidence="3">Methyltransferase domain-containing protein</fullName>
    </recommendedName>
</protein>
<name>A0A9N9Q2T9_9HELO</name>
<proteinExistence type="predicted"/>
<dbReference type="Proteomes" id="UP000701801">
    <property type="component" value="Unassembled WGS sequence"/>
</dbReference>
<dbReference type="SUPFAM" id="SSF53335">
    <property type="entry name" value="S-adenosyl-L-methionine-dependent methyltransferases"/>
    <property type="match status" value="1"/>
</dbReference>
<dbReference type="InterPro" id="IPR041698">
    <property type="entry name" value="Methyltransf_25"/>
</dbReference>
<dbReference type="EMBL" id="CAJVRM010000225">
    <property type="protein sequence ID" value="CAG8977580.1"/>
    <property type="molecule type" value="Genomic_DNA"/>
</dbReference>
<dbReference type="InterPro" id="IPR029063">
    <property type="entry name" value="SAM-dependent_MTases_sf"/>
</dbReference>
<evidence type="ECO:0000313" key="5">
    <source>
        <dbReference type="Proteomes" id="UP000701801"/>
    </source>
</evidence>
<dbReference type="PANTHER" id="PTHR44942:SF4">
    <property type="entry name" value="METHYLTRANSFERASE TYPE 11 DOMAIN-CONTAINING PROTEIN"/>
    <property type="match status" value="1"/>
</dbReference>
<evidence type="ECO:0000259" key="3">
    <source>
        <dbReference type="Pfam" id="PF13649"/>
    </source>
</evidence>
<sequence length="363" mass="40560">MPSKSPVVDIDTPSGKHAATSLRFHKAPKIWRRSSHISPINFWKAPSSSEDHFWSAYEATRPNYASSNFLETIYGYHDKKDASFSIAHDVGCGSGVGAFALAQRFSHVVASDNNTSSLHSAQRFLSSKYPPERISFNHCKGEDIASYHEKNSADLIAAPESIVLMDSRAALSSFAKVLKPGGTLAIWMYGRPHFSEVAYKERCQDIFDRIADLSFRKVLRNLNAETEASWKKTASEMASFLDYLDFGKPSENWQNVKRMKWNSRSAQLGFFGPGACDFEFEPVSNVRQGEALFEIEDGEMWGRNWNISGVREYIDYSFPGIKDLVHGDLKIDELLGELGEAMGGKNASRSYTWPVALVLASKA</sequence>
<dbReference type="CDD" id="cd02440">
    <property type="entry name" value="AdoMet_MTases"/>
    <property type="match status" value="1"/>
</dbReference>
<comment type="caution">
    <text evidence="4">The sequence shown here is derived from an EMBL/GenBank/DDBJ whole genome shotgun (WGS) entry which is preliminary data.</text>
</comment>
<dbReference type="Pfam" id="PF13649">
    <property type="entry name" value="Methyltransf_25"/>
    <property type="match status" value="1"/>
</dbReference>
<organism evidence="4 5">
    <name type="scientific">Hymenoscyphus albidus</name>
    <dbReference type="NCBI Taxonomy" id="595503"/>
    <lineage>
        <taxon>Eukaryota</taxon>
        <taxon>Fungi</taxon>
        <taxon>Dikarya</taxon>
        <taxon>Ascomycota</taxon>
        <taxon>Pezizomycotina</taxon>
        <taxon>Leotiomycetes</taxon>
        <taxon>Helotiales</taxon>
        <taxon>Helotiaceae</taxon>
        <taxon>Hymenoscyphus</taxon>
    </lineage>
</organism>
<dbReference type="Gene3D" id="3.40.50.150">
    <property type="entry name" value="Vaccinia Virus protein VP39"/>
    <property type="match status" value="1"/>
</dbReference>
<dbReference type="PANTHER" id="PTHR44942">
    <property type="entry name" value="METHYLTRANSF_11 DOMAIN-CONTAINING PROTEIN"/>
    <property type="match status" value="1"/>
</dbReference>
<reference evidence="4" key="1">
    <citation type="submission" date="2021-07" db="EMBL/GenBank/DDBJ databases">
        <authorList>
            <person name="Durling M."/>
        </authorList>
    </citation>
    <scope>NUCLEOTIDE SEQUENCE</scope>
</reference>
<dbReference type="OrthoDB" id="10027013at2759"/>
<dbReference type="InterPro" id="IPR051052">
    <property type="entry name" value="Diverse_substrate_MTase"/>
</dbReference>